<dbReference type="AlphaFoldDB" id="A0A5B6TF71"/>
<keyword evidence="1" id="KW-0472">Membrane</keyword>
<evidence type="ECO:0000256" key="1">
    <source>
        <dbReference type="SAM" id="Phobius"/>
    </source>
</evidence>
<accession>A0A5B6TF71</accession>
<organism evidence="2 3">
    <name type="scientific">Rufibacter hautae</name>
    <dbReference type="NCBI Taxonomy" id="2595005"/>
    <lineage>
        <taxon>Bacteria</taxon>
        <taxon>Pseudomonadati</taxon>
        <taxon>Bacteroidota</taxon>
        <taxon>Cytophagia</taxon>
        <taxon>Cytophagales</taxon>
        <taxon>Hymenobacteraceae</taxon>
        <taxon>Rufibacter</taxon>
    </lineage>
</organism>
<evidence type="ECO:0000313" key="2">
    <source>
        <dbReference type="EMBL" id="KAA3437920.1"/>
    </source>
</evidence>
<sequence length="165" mass="18601">MDSSTIIGLIGTVVSVFSAYLSIKAEKKAKSSATIAENAKNSVLKKQKTTSLAQIFHDSKRLQQVFGKYSIAQSNGSLKGVEFEKDGELLQNYIFSFNENRTLLQETTEIETQAVYDELNILLNRFTNSRTVNEKKDSGKQIRISIDDIIFKLKKVIDNRNSELE</sequence>
<keyword evidence="3" id="KW-1185">Reference proteome</keyword>
<proteinExistence type="predicted"/>
<evidence type="ECO:0000313" key="3">
    <source>
        <dbReference type="Proteomes" id="UP000324133"/>
    </source>
</evidence>
<dbReference type="Proteomes" id="UP000324133">
    <property type="component" value="Unassembled WGS sequence"/>
</dbReference>
<keyword evidence="1" id="KW-0812">Transmembrane</keyword>
<reference evidence="2 3" key="1">
    <citation type="submission" date="2019-07" db="EMBL/GenBank/DDBJ databases">
        <title>Rufibacter sp. nov., isolated from lake sediment.</title>
        <authorList>
            <person name="Qu J.-H."/>
        </authorList>
    </citation>
    <scope>NUCLEOTIDE SEQUENCE [LARGE SCALE GENOMIC DNA]</scope>
    <source>
        <strain evidence="2 3">NBS58-1</strain>
    </source>
</reference>
<gene>
    <name evidence="2" type="ORF">FOA19_11595</name>
</gene>
<dbReference type="RefSeq" id="WP_149090983.1">
    <property type="nucleotide sequence ID" value="NZ_VKKY01000002.1"/>
</dbReference>
<dbReference type="EMBL" id="VKKY01000002">
    <property type="protein sequence ID" value="KAA3437920.1"/>
    <property type="molecule type" value="Genomic_DNA"/>
</dbReference>
<protein>
    <submittedName>
        <fullName evidence="2">Uncharacterized protein</fullName>
    </submittedName>
</protein>
<feature type="transmembrane region" description="Helical" evidence="1">
    <location>
        <begin position="6"/>
        <end position="23"/>
    </location>
</feature>
<keyword evidence="1" id="KW-1133">Transmembrane helix</keyword>
<dbReference type="OrthoDB" id="9847209at2"/>
<name>A0A5B6TF71_9BACT</name>
<comment type="caution">
    <text evidence="2">The sequence shown here is derived from an EMBL/GenBank/DDBJ whole genome shotgun (WGS) entry which is preliminary data.</text>
</comment>